<dbReference type="Proteomes" id="UP000823632">
    <property type="component" value="Unassembled WGS sequence"/>
</dbReference>
<dbReference type="AlphaFoldDB" id="A0A9D9H150"/>
<organism evidence="1 2">
    <name type="scientific">Candidatus Scatousia excrementipullorum</name>
    <dbReference type="NCBI Taxonomy" id="2840936"/>
    <lineage>
        <taxon>Bacteria</taxon>
        <taxon>Candidatus Scatousia</taxon>
    </lineage>
</organism>
<gene>
    <name evidence="1" type="ORF">IAC76_06100</name>
</gene>
<reference evidence="1" key="1">
    <citation type="submission" date="2020-10" db="EMBL/GenBank/DDBJ databases">
        <authorList>
            <person name="Gilroy R."/>
        </authorList>
    </citation>
    <scope>NUCLEOTIDE SEQUENCE</scope>
    <source>
        <strain evidence="1">10192</strain>
    </source>
</reference>
<comment type="caution">
    <text evidence="1">The sequence shown here is derived from an EMBL/GenBank/DDBJ whole genome shotgun (WGS) entry which is preliminary data.</text>
</comment>
<protein>
    <submittedName>
        <fullName evidence="1">Uncharacterized protein</fullName>
    </submittedName>
</protein>
<feature type="non-terminal residue" evidence="1">
    <location>
        <position position="123"/>
    </location>
</feature>
<evidence type="ECO:0000313" key="2">
    <source>
        <dbReference type="Proteomes" id="UP000823632"/>
    </source>
</evidence>
<accession>A0A9D9H150</accession>
<proteinExistence type="predicted"/>
<evidence type="ECO:0000313" key="1">
    <source>
        <dbReference type="EMBL" id="MBO8430943.1"/>
    </source>
</evidence>
<name>A0A9D9H150_9BACT</name>
<sequence length="123" mass="13532">MNTLKIAGKFLDQPILVEKFRKAMPAVLVAGAAVYSVHEINKAPEKHKKKAAIRTLSTMAFTVGSALAAPKITDKVFKKEMPKSIKELQNNASGLVSEFLTNNFVDKKTSAILEKAKTKILKY</sequence>
<dbReference type="EMBL" id="JADIND010000130">
    <property type="protein sequence ID" value="MBO8430943.1"/>
    <property type="molecule type" value="Genomic_DNA"/>
</dbReference>
<reference evidence="1" key="2">
    <citation type="journal article" date="2021" name="PeerJ">
        <title>Extensive microbial diversity within the chicken gut microbiome revealed by metagenomics and culture.</title>
        <authorList>
            <person name="Gilroy R."/>
            <person name="Ravi A."/>
            <person name="Getino M."/>
            <person name="Pursley I."/>
            <person name="Horton D.L."/>
            <person name="Alikhan N.F."/>
            <person name="Baker D."/>
            <person name="Gharbi K."/>
            <person name="Hall N."/>
            <person name="Watson M."/>
            <person name="Adriaenssens E.M."/>
            <person name="Foster-Nyarko E."/>
            <person name="Jarju S."/>
            <person name="Secka A."/>
            <person name="Antonio M."/>
            <person name="Oren A."/>
            <person name="Chaudhuri R.R."/>
            <person name="La Ragione R."/>
            <person name="Hildebrand F."/>
            <person name="Pallen M.J."/>
        </authorList>
    </citation>
    <scope>NUCLEOTIDE SEQUENCE</scope>
    <source>
        <strain evidence="1">10192</strain>
    </source>
</reference>